<evidence type="ECO:0000256" key="4">
    <source>
        <dbReference type="ARBA" id="ARBA00030759"/>
    </source>
</evidence>
<dbReference type="InterPro" id="IPR041702">
    <property type="entry name" value="BchD/ChlD_VWA"/>
</dbReference>
<feature type="compositionally biased region" description="Basic and acidic residues" evidence="5">
    <location>
        <begin position="72"/>
        <end position="82"/>
    </location>
</feature>
<feature type="compositionally biased region" description="Polar residues" evidence="5">
    <location>
        <begin position="677"/>
        <end position="691"/>
    </location>
</feature>
<evidence type="ECO:0000256" key="3">
    <source>
        <dbReference type="ARBA" id="ARBA00022840"/>
    </source>
</evidence>
<dbReference type="InterPro" id="IPR027417">
    <property type="entry name" value="P-loop_NTPase"/>
</dbReference>
<dbReference type="PROSITE" id="PS50234">
    <property type="entry name" value="VWFA"/>
    <property type="match status" value="1"/>
</dbReference>
<feature type="region of interest" description="Disordered" evidence="5">
    <location>
        <begin position="651"/>
        <end position="692"/>
    </location>
</feature>
<dbReference type="Gene3D" id="1.10.8.80">
    <property type="entry name" value="Magnesium chelatase subunit I, C-Terminal domain"/>
    <property type="match status" value="1"/>
</dbReference>
<feature type="region of interest" description="Disordered" evidence="5">
    <location>
        <begin position="72"/>
        <end position="104"/>
    </location>
</feature>
<proteinExistence type="inferred from homology"/>
<feature type="compositionally biased region" description="Low complexity" evidence="5">
    <location>
        <begin position="659"/>
        <end position="676"/>
    </location>
</feature>
<feature type="compositionally biased region" description="Acidic residues" evidence="5">
    <location>
        <begin position="352"/>
        <end position="362"/>
    </location>
</feature>
<dbReference type="EMBL" id="BAAAQN010000039">
    <property type="protein sequence ID" value="GAA2045751.1"/>
    <property type="molecule type" value="Genomic_DNA"/>
</dbReference>
<comment type="caution">
    <text evidence="7">The sequence shown here is derived from an EMBL/GenBank/DDBJ whole genome shotgun (WGS) entry which is preliminary data.</text>
</comment>
<dbReference type="CDD" id="cd01451">
    <property type="entry name" value="vWA_Magnesium_chelatase"/>
    <property type="match status" value="1"/>
</dbReference>
<dbReference type="PANTHER" id="PTHR35023">
    <property type="entry name" value="CHELATASE-RELATED"/>
    <property type="match status" value="1"/>
</dbReference>
<evidence type="ECO:0000256" key="1">
    <source>
        <dbReference type="ARBA" id="ARBA00005799"/>
    </source>
</evidence>
<dbReference type="InterPro" id="IPR003593">
    <property type="entry name" value="AAA+_ATPase"/>
</dbReference>
<gene>
    <name evidence="7" type="ORF">GCM10009839_57390</name>
</gene>
<accession>A0ABP5GFV3</accession>
<reference evidence="8" key="1">
    <citation type="journal article" date="2019" name="Int. J. Syst. Evol. Microbiol.">
        <title>The Global Catalogue of Microorganisms (GCM) 10K type strain sequencing project: providing services to taxonomists for standard genome sequencing and annotation.</title>
        <authorList>
            <consortium name="The Broad Institute Genomics Platform"/>
            <consortium name="The Broad Institute Genome Sequencing Center for Infectious Disease"/>
            <person name="Wu L."/>
            <person name="Ma J."/>
        </authorList>
    </citation>
    <scope>NUCLEOTIDE SEQUENCE [LARGE SCALE GENOMIC DNA]</scope>
    <source>
        <strain evidence="8">JCM 16014</strain>
    </source>
</reference>
<feature type="region of interest" description="Disordered" evidence="5">
    <location>
        <begin position="352"/>
        <end position="500"/>
    </location>
</feature>
<evidence type="ECO:0000256" key="2">
    <source>
        <dbReference type="ARBA" id="ARBA00022741"/>
    </source>
</evidence>
<dbReference type="InterPro" id="IPR000523">
    <property type="entry name" value="Mg_chelatse_chII-like_cat_dom"/>
</dbReference>
<dbReference type="Gene3D" id="3.40.50.300">
    <property type="entry name" value="P-loop containing nucleotide triphosphate hydrolases"/>
    <property type="match status" value="1"/>
</dbReference>
<dbReference type="InterPro" id="IPR036465">
    <property type="entry name" value="vWFA_dom_sf"/>
</dbReference>
<keyword evidence="2" id="KW-0547">Nucleotide-binding</keyword>
<dbReference type="PANTHER" id="PTHR35023:SF1">
    <property type="entry name" value="MG-PROTOPORPHYRIN IX CHELATASE"/>
    <property type="match status" value="1"/>
</dbReference>
<dbReference type="InterPro" id="IPR041628">
    <property type="entry name" value="ChlI/MoxR_AAA_lid"/>
</dbReference>
<evidence type="ECO:0000313" key="8">
    <source>
        <dbReference type="Proteomes" id="UP001500751"/>
    </source>
</evidence>
<keyword evidence="3" id="KW-0067">ATP-binding</keyword>
<dbReference type="SUPFAM" id="SSF52540">
    <property type="entry name" value="P-loop containing nucleoside triphosphate hydrolases"/>
    <property type="match status" value="1"/>
</dbReference>
<protein>
    <recommendedName>
        <fullName evidence="4">Mg-protoporphyrin IX chelatase</fullName>
    </recommendedName>
</protein>
<dbReference type="InterPro" id="IPR052989">
    <property type="entry name" value="Mg-chelatase_DI-like"/>
</dbReference>
<dbReference type="Proteomes" id="UP001500751">
    <property type="component" value="Unassembled WGS sequence"/>
</dbReference>
<dbReference type="SMART" id="SM00382">
    <property type="entry name" value="AAA"/>
    <property type="match status" value="1"/>
</dbReference>
<dbReference type="Pfam" id="PF01078">
    <property type="entry name" value="Mg_chelatase"/>
    <property type="match status" value="1"/>
</dbReference>
<dbReference type="RefSeq" id="WP_344668776.1">
    <property type="nucleotide sequence ID" value="NZ_BAAAQN010000039.1"/>
</dbReference>
<dbReference type="SMART" id="SM00327">
    <property type="entry name" value="VWA"/>
    <property type="match status" value="1"/>
</dbReference>
<dbReference type="InterPro" id="IPR002035">
    <property type="entry name" value="VWF_A"/>
</dbReference>
<keyword evidence="8" id="KW-1185">Reference proteome</keyword>
<evidence type="ECO:0000259" key="6">
    <source>
        <dbReference type="PROSITE" id="PS50234"/>
    </source>
</evidence>
<evidence type="ECO:0000256" key="5">
    <source>
        <dbReference type="SAM" id="MobiDB-lite"/>
    </source>
</evidence>
<name>A0ABP5GFV3_9ACTN</name>
<sequence>MPPYPFAAVVGLDDLRLALLLNAVSPAVGGVLVRGEKGTAKSTIVRALAAVLPALDVVPGCRFSCDPRVPDAECPDGPHSDSSRSVSSHPDGPHSDGPNRASSLAVADSRPARLVELPVGATEDRLVGSLDLEKVLASGVAAYEPGLLAAAHRGLLYVDEVNLLHDHLVDLLLDAAAMGVAHVEREGVSVRHSARFLLVGTMNPEEGELRPQLLDRFGLTVEVRASRDPAERAEVVRRRLAYEADPEAFAAAWEAADKDTAARIAAARALLPSVTLPDAELLRITRICAAFEVDGMRADLVTARAATALAAWAGRTVVIAEDVRRAATLALPHRRRRHPFDAPGLDENQLDEAMQDGDEDPDPGPGGSGPGSGGPDGPDAGADHDRSDPNTSANADARPEPPGGSGVAPEPELVGEADRDQEANGRLEPKAGRDQDRDRDRDTESDDRSARGGAQREQGSATPGEPFKARLFQVEGVGGGAEGRRSRARTSTGRAIGARPGTHGLHLVATVRAAAPEQVSRGRTEGALRLRSTDLREPLREGREGNLVLFVVDASGSMAARQRMSAVKGAILSLLLDAYQRRDKVGLVTFRGRDAEVALPPTWSVEAGAARLTTLPTGGRTPLAAGLLQAADVLRVERMRDPQRRPLVVVVTDGRATEPSRSSGPAKAAPKSSASRTQVSRTQASRTQASLADSRRAAVHLAATIAAVDGTAIVVDCESGPVRLGLAARLAGDLGAAGLQLADLAAATLTAAVRTNRPRPDRRAA</sequence>
<dbReference type="Pfam" id="PF13519">
    <property type="entry name" value="VWA_2"/>
    <property type="match status" value="1"/>
</dbReference>
<feature type="domain" description="VWFA" evidence="6">
    <location>
        <begin position="547"/>
        <end position="669"/>
    </location>
</feature>
<dbReference type="Pfam" id="PF17863">
    <property type="entry name" value="AAA_lid_2"/>
    <property type="match status" value="1"/>
</dbReference>
<feature type="compositionally biased region" description="Gly residues" evidence="5">
    <location>
        <begin position="365"/>
        <end position="376"/>
    </location>
</feature>
<organism evidence="7 8">
    <name type="scientific">Catenulispora yoronensis</name>
    <dbReference type="NCBI Taxonomy" id="450799"/>
    <lineage>
        <taxon>Bacteria</taxon>
        <taxon>Bacillati</taxon>
        <taxon>Actinomycetota</taxon>
        <taxon>Actinomycetes</taxon>
        <taxon>Catenulisporales</taxon>
        <taxon>Catenulisporaceae</taxon>
        <taxon>Catenulispora</taxon>
    </lineage>
</organism>
<dbReference type="Gene3D" id="3.40.50.410">
    <property type="entry name" value="von Willebrand factor, type A domain"/>
    <property type="match status" value="1"/>
</dbReference>
<comment type="similarity">
    <text evidence="1">Belongs to the Mg-chelatase subunits D/I family.</text>
</comment>
<feature type="compositionally biased region" description="Basic and acidic residues" evidence="5">
    <location>
        <begin position="416"/>
        <end position="450"/>
    </location>
</feature>
<evidence type="ECO:0000313" key="7">
    <source>
        <dbReference type="EMBL" id="GAA2045751.1"/>
    </source>
</evidence>
<dbReference type="SUPFAM" id="SSF53300">
    <property type="entry name" value="vWA-like"/>
    <property type="match status" value="1"/>
</dbReference>